<reference evidence="2" key="1">
    <citation type="journal article" date="2013" name="Nature">
        <title>Pan genome of the phytoplankton Emiliania underpins its global distribution.</title>
        <authorList>
            <person name="Read B.A."/>
            <person name="Kegel J."/>
            <person name="Klute M.J."/>
            <person name="Kuo A."/>
            <person name="Lefebvre S.C."/>
            <person name="Maumus F."/>
            <person name="Mayer C."/>
            <person name="Miller J."/>
            <person name="Monier A."/>
            <person name="Salamov A."/>
            <person name="Young J."/>
            <person name="Aguilar M."/>
            <person name="Claverie J.M."/>
            <person name="Frickenhaus S."/>
            <person name="Gonzalez K."/>
            <person name="Herman E.K."/>
            <person name="Lin Y.C."/>
            <person name="Napier J."/>
            <person name="Ogata H."/>
            <person name="Sarno A.F."/>
            <person name="Shmutz J."/>
            <person name="Schroeder D."/>
            <person name="de Vargas C."/>
            <person name="Verret F."/>
            <person name="von Dassow P."/>
            <person name="Valentin K."/>
            <person name="Van de Peer Y."/>
            <person name="Wheeler G."/>
            <person name="Dacks J.B."/>
            <person name="Delwiche C.F."/>
            <person name="Dyhrman S.T."/>
            <person name="Glockner G."/>
            <person name="John U."/>
            <person name="Richards T."/>
            <person name="Worden A.Z."/>
            <person name="Zhang X."/>
            <person name="Grigoriev I.V."/>
            <person name="Allen A.E."/>
            <person name="Bidle K."/>
            <person name="Borodovsky M."/>
            <person name="Bowler C."/>
            <person name="Brownlee C."/>
            <person name="Cock J.M."/>
            <person name="Elias M."/>
            <person name="Gladyshev V.N."/>
            <person name="Groth M."/>
            <person name="Guda C."/>
            <person name="Hadaegh A."/>
            <person name="Iglesias-Rodriguez M.D."/>
            <person name="Jenkins J."/>
            <person name="Jones B.M."/>
            <person name="Lawson T."/>
            <person name="Leese F."/>
            <person name="Lindquist E."/>
            <person name="Lobanov A."/>
            <person name="Lomsadze A."/>
            <person name="Malik S.B."/>
            <person name="Marsh M.E."/>
            <person name="Mackinder L."/>
            <person name="Mock T."/>
            <person name="Mueller-Roeber B."/>
            <person name="Pagarete A."/>
            <person name="Parker M."/>
            <person name="Probert I."/>
            <person name="Quesneville H."/>
            <person name="Raines C."/>
            <person name="Rensing S.A."/>
            <person name="Riano-Pachon D.M."/>
            <person name="Richier S."/>
            <person name="Rokitta S."/>
            <person name="Shiraiwa Y."/>
            <person name="Soanes D.M."/>
            <person name="van der Giezen M."/>
            <person name="Wahlund T.M."/>
            <person name="Williams B."/>
            <person name="Wilson W."/>
            <person name="Wolfe G."/>
            <person name="Wurch L.L."/>
        </authorList>
    </citation>
    <scope>NUCLEOTIDE SEQUENCE</scope>
</reference>
<sequence>MSAIYPAHLSRRLLASACFHGPLTVASAAANGQFARDSSGCGFCAVLIMLTSVNYWRHPLLGPRRTFDMASSVACFFYQLRASTSAPSGACLAYCATSAGILGCYGLARHYMYSLGNKPAACRWHLMVHGFT</sequence>
<keyword evidence="2" id="KW-1185">Reference proteome</keyword>
<dbReference type="RefSeq" id="XP_005765482.1">
    <property type="nucleotide sequence ID" value="XM_005765425.1"/>
</dbReference>
<evidence type="ECO:0000313" key="2">
    <source>
        <dbReference type="Proteomes" id="UP000013827"/>
    </source>
</evidence>
<dbReference type="GeneID" id="17259204"/>
<dbReference type="HOGENOM" id="CLU_132937_0_0_1"/>
<name>A0A0D3IP68_EMIH1</name>
<protein>
    <submittedName>
        <fullName evidence="1">Uncharacterized protein</fullName>
    </submittedName>
</protein>
<dbReference type="PaxDb" id="2903-EOD13053"/>
<organism evidence="1 2">
    <name type="scientific">Emiliania huxleyi (strain CCMP1516)</name>
    <dbReference type="NCBI Taxonomy" id="280463"/>
    <lineage>
        <taxon>Eukaryota</taxon>
        <taxon>Haptista</taxon>
        <taxon>Haptophyta</taxon>
        <taxon>Prymnesiophyceae</taxon>
        <taxon>Isochrysidales</taxon>
        <taxon>Noelaerhabdaceae</taxon>
        <taxon>Emiliania</taxon>
    </lineage>
</organism>
<dbReference type="KEGG" id="ehx:EMIHUDRAFT_119960"/>
<dbReference type="Proteomes" id="UP000013827">
    <property type="component" value="Unassembled WGS sequence"/>
</dbReference>
<accession>A0A0D3IP68</accession>
<proteinExistence type="predicted"/>
<dbReference type="EnsemblProtists" id="EOD13053">
    <property type="protein sequence ID" value="EOD13053"/>
    <property type="gene ID" value="EMIHUDRAFT_119960"/>
</dbReference>
<dbReference type="AlphaFoldDB" id="A0A0D3IP68"/>
<reference evidence="1" key="2">
    <citation type="submission" date="2024-10" db="UniProtKB">
        <authorList>
            <consortium name="EnsemblProtists"/>
        </authorList>
    </citation>
    <scope>IDENTIFICATION</scope>
</reference>
<evidence type="ECO:0000313" key="1">
    <source>
        <dbReference type="EnsemblProtists" id="EOD13053"/>
    </source>
</evidence>